<evidence type="ECO:0000313" key="10">
    <source>
        <dbReference type="Proteomes" id="UP001215151"/>
    </source>
</evidence>
<dbReference type="InterPro" id="IPR034808">
    <property type="entry name" value="Nop4p_RRM3"/>
</dbReference>
<feature type="region of interest" description="Disordered" evidence="7">
    <location>
        <begin position="700"/>
        <end position="757"/>
    </location>
</feature>
<keyword evidence="3 5" id="KW-0694">RNA-binding</keyword>
<dbReference type="Gene3D" id="3.30.70.330">
    <property type="match status" value="5"/>
</dbReference>
<feature type="region of interest" description="Disordered" evidence="7">
    <location>
        <begin position="872"/>
        <end position="979"/>
    </location>
</feature>
<feature type="region of interest" description="Disordered" evidence="7">
    <location>
        <begin position="402"/>
        <end position="486"/>
    </location>
</feature>
<proteinExistence type="predicted"/>
<reference evidence="9" key="1">
    <citation type="submission" date="2022-11" db="EMBL/GenBank/DDBJ databases">
        <title>Genome Sequence of Cubamyces cubensis.</title>
        <authorList>
            <person name="Buettner E."/>
        </authorList>
    </citation>
    <scope>NUCLEOTIDE SEQUENCE</scope>
    <source>
        <strain evidence="9">MPL-01</strain>
    </source>
</reference>
<feature type="region of interest" description="Disordered" evidence="7">
    <location>
        <begin position="101"/>
        <end position="135"/>
    </location>
</feature>
<feature type="domain" description="RRM" evidence="8">
    <location>
        <begin position="23"/>
        <end position="103"/>
    </location>
</feature>
<feature type="compositionally biased region" description="Acidic residues" evidence="7">
    <location>
        <begin position="407"/>
        <end position="428"/>
    </location>
</feature>
<feature type="compositionally biased region" description="Basic residues" evidence="7">
    <location>
        <begin position="345"/>
        <end position="359"/>
    </location>
</feature>
<organism evidence="9 10">
    <name type="scientific">Trametes cubensis</name>
    <dbReference type="NCBI Taxonomy" id="1111947"/>
    <lineage>
        <taxon>Eukaryota</taxon>
        <taxon>Fungi</taxon>
        <taxon>Dikarya</taxon>
        <taxon>Basidiomycota</taxon>
        <taxon>Agaricomycotina</taxon>
        <taxon>Agaricomycetes</taxon>
        <taxon>Polyporales</taxon>
        <taxon>Polyporaceae</taxon>
        <taxon>Trametes</taxon>
    </lineage>
</organism>
<comment type="caution">
    <text evidence="9">The sequence shown here is derived from an EMBL/GenBank/DDBJ whole genome shotgun (WGS) entry which is preliminary data.</text>
</comment>
<comment type="subcellular location">
    <subcellularLocation>
        <location evidence="1">Nucleus</location>
    </subcellularLocation>
</comment>
<keyword evidence="2" id="KW-0677">Repeat</keyword>
<dbReference type="GO" id="GO:0003729">
    <property type="term" value="F:mRNA binding"/>
    <property type="evidence" value="ECO:0007669"/>
    <property type="project" value="TreeGrafter"/>
</dbReference>
<evidence type="ECO:0000256" key="6">
    <source>
        <dbReference type="SAM" id="Coils"/>
    </source>
</evidence>
<feature type="compositionally biased region" description="Basic and acidic residues" evidence="7">
    <location>
        <begin position="946"/>
        <end position="957"/>
    </location>
</feature>
<dbReference type="FunFam" id="3.30.70.330:FF:000406">
    <property type="entry name" value="Related to Nucleolar protein NOP4"/>
    <property type="match status" value="1"/>
</dbReference>
<dbReference type="CDD" id="cd12676">
    <property type="entry name" value="RRM3_Nop4p"/>
    <property type="match status" value="1"/>
</dbReference>
<name>A0AAD7XF48_9APHY</name>
<feature type="compositionally biased region" description="Acidic residues" evidence="7">
    <location>
        <begin position="364"/>
        <end position="376"/>
    </location>
</feature>
<evidence type="ECO:0000259" key="8">
    <source>
        <dbReference type="PROSITE" id="PS50102"/>
    </source>
</evidence>
<dbReference type="InterPro" id="IPR000504">
    <property type="entry name" value="RRM_dom"/>
</dbReference>
<feature type="compositionally biased region" description="Basic and acidic residues" evidence="7">
    <location>
        <begin position="884"/>
        <end position="905"/>
    </location>
</feature>
<feature type="compositionally biased region" description="Acidic residues" evidence="7">
    <location>
        <begin position="447"/>
        <end position="472"/>
    </location>
</feature>
<protein>
    <recommendedName>
        <fullName evidence="8">RRM domain-containing protein</fullName>
    </recommendedName>
</protein>
<feature type="region of interest" description="Disordered" evidence="7">
    <location>
        <begin position="222"/>
        <end position="247"/>
    </location>
</feature>
<dbReference type="Pfam" id="PF00076">
    <property type="entry name" value="RRM_1"/>
    <property type="match status" value="4"/>
</dbReference>
<feature type="region of interest" description="Disordered" evidence="7">
    <location>
        <begin position="1"/>
        <end position="22"/>
    </location>
</feature>
<evidence type="ECO:0000256" key="1">
    <source>
        <dbReference type="ARBA" id="ARBA00004123"/>
    </source>
</evidence>
<dbReference type="InterPro" id="IPR035979">
    <property type="entry name" value="RBD_domain_sf"/>
</dbReference>
<keyword evidence="4" id="KW-0539">Nucleus</keyword>
<keyword evidence="6" id="KW-0175">Coiled coil</keyword>
<dbReference type="PROSITE" id="PS50102">
    <property type="entry name" value="RRM"/>
    <property type="match status" value="3"/>
</dbReference>
<feature type="compositionally biased region" description="Basic and acidic residues" evidence="7">
    <location>
        <begin position="429"/>
        <end position="446"/>
    </location>
</feature>
<evidence type="ECO:0000256" key="2">
    <source>
        <dbReference type="ARBA" id="ARBA00022737"/>
    </source>
</evidence>
<feature type="compositionally biased region" description="Basic and acidic residues" evidence="7">
    <location>
        <begin position="285"/>
        <end position="300"/>
    </location>
</feature>
<dbReference type="AlphaFoldDB" id="A0AAD7XF48"/>
<gene>
    <name evidence="9" type="ORF">ONZ51_g3977</name>
</gene>
<dbReference type="GO" id="GO:0005730">
    <property type="term" value="C:nucleolus"/>
    <property type="evidence" value="ECO:0007669"/>
    <property type="project" value="TreeGrafter"/>
</dbReference>
<feature type="compositionally biased region" description="Basic and acidic residues" evidence="7">
    <location>
        <begin position="1"/>
        <end position="18"/>
    </location>
</feature>
<evidence type="ECO:0000313" key="9">
    <source>
        <dbReference type="EMBL" id="KAJ8487776.1"/>
    </source>
</evidence>
<evidence type="ECO:0000256" key="7">
    <source>
        <dbReference type="SAM" id="MobiDB-lite"/>
    </source>
</evidence>
<evidence type="ECO:0000256" key="4">
    <source>
        <dbReference type="ARBA" id="ARBA00023242"/>
    </source>
</evidence>
<evidence type="ECO:0000256" key="3">
    <source>
        <dbReference type="ARBA" id="ARBA00022884"/>
    </source>
</evidence>
<feature type="region of interest" description="Disordered" evidence="7">
    <location>
        <begin position="285"/>
        <end position="304"/>
    </location>
</feature>
<keyword evidence="10" id="KW-1185">Reference proteome</keyword>
<dbReference type="PANTHER" id="PTHR48039">
    <property type="entry name" value="RNA-BINDING MOTIF PROTEIN 14B"/>
    <property type="match status" value="1"/>
</dbReference>
<feature type="compositionally biased region" description="Basic and acidic residues" evidence="7">
    <location>
        <begin position="104"/>
        <end position="115"/>
    </location>
</feature>
<sequence length="979" mass="108323">MSALGKRKERDNQDEAQKKSHGSTLFVSNLPYTATSTDLKTLFSDIAPVRTAFVVLEQGTGHSKGVGYVSFAIREDAAMAIDKISKEGITLDGRSLRVQWAGSKNKDHEHHEEPKAQGSKPTAPRPQKPAGPSDPVAIRTVVISGLPQGIDSKALWKKVRKLPGAEKVEWPIKAESGEEDRSSAHALFDTPAATNEAVNKLHAHVFKGSLLSATLKKRLDGLAKAAKKAKPSAKSSQPKLGPAPNRNSRLIVRNLPFDITEQDLRAIFLPYGPIYSVHIPLATETKKEEQDEVKQEEGTSKPRPRSKGFAFVWYLSRKDAEKAMEKCNGMTVEAGVAEMLISDKQKKKKQRREERKRKAAAGEAVDESEGEEAEDEKESHRKRVIAVDWALSKDKWEAEKAKLEALQDSDEEKEDGSDESEASDSDGESDARESGSEDEHIGVHDGDSDESDSDGSHDESEDEESDEDEEEQNPAKPTLPPPEVGTTLFIRNVPFEATEDELRTLFRAFGPLRYARITMDAATGRSRGTGFVCFWNKEDADEAIEQSNILRAETLGDTPAVKKNPFKMPSLLTPDPSASIAQNLVLHGRTLDVSRAVTRDEATRLKEIGERQREKADKRNLYLLREGIILPNTPAAEAMPPAEVEKRTQSFNARRALLRSNPSLFVSRTRLSVRQLPLFVTERMLKRLAIHSVRAFEAEVKDGKREPLTADELAEPTPAETDADGDVKMEGGEEDASPKKGGKVNGGKKGGRPTGVKQAKIVRQADRVDPVTGKGRSKGYGFLEMLTHADALRVLRWANNNLAVGRLFEEWWRAELEDLLKAEKKKEQGKRDEARVKRIREELEKGVPPKSKGTLIVEFSIENIQVVQRRAAQQKGLKPGENAKGAKGDGAKTGKDQKASRGDKKLQRRQSLPSIKSEEADERPPKKKRRTSDPPKPSATSSPAKRTAEKEKSDKQGSKVGSLIGRKRKERKMKKGRGK</sequence>
<evidence type="ECO:0000256" key="5">
    <source>
        <dbReference type="PROSITE-ProRule" id="PRU00176"/>
    </source>
</evidence>
<dbReference type="SMART" id="SM00360">
    <property type="entry name" value="RRM"/>
    <property type="match status" value="5"/>
</dbReference>
<dbReference type="PANTHER" id="PTHR48039:SF5">
    <property type="entry name" value="RNA-BINDING PROTEIN 28"/>
    <property type="match status" value="1"/>
</dbReference>
<dbReference type="SUPFAM" id="SSF54928">
    <property type="entry name" value="RNA-binding domain, RBD"/>
    <property type="match status" value="2"/>
</dbReference>
<dbReference type="EMBL" id="JAPEVG010000073">
    <property type="protein sequence ID" value="KAJ8487776.1"/>
    <property type="molecule type" value="Genomic_DNA"/>
</dbReference>
<feature type="coiled-coil region" evidence="6">
    <location>
        <begin position="813"/>
        <end position="842"/>
    </location>
</feature>
<feature type="domain" description="RRM" evidence="8">
    <location>
        <begin position="248"/>
        <end position="346"/>
    </location>
</feature>
<dbReference type="InterPro" id="IPR012677">
    <property type="entry name" value="Nucleotide-bd_a/b_plait_sf"/>
</dbReference>
<dbReference type="InterPro" id="IPR051945">
    <property type="entry name" value="RRM_MRD1_RNA_proc_ribogen"/>
</dbReference>
<dbReference type="Proteomes" id="UP001215151">
    <property type="component" value="Unassembled WGS sequence"/>
</dbReference>
<feature type="domain" description="RRM" evidence="8">
    <location>
        <begin position="486"/>
        <end position="598"/>
    </location>
</feature>
<feature type="region of interest" description="Disordered" evidence="7">
    <location>
        <begin position="343"/>
        <end position="390"/>
    </location>
</feature>
<accession>A0AAD7XF48</accession>
<feature type="compositionally biased region" description="Basic residues" evidence="7">
    <location>
        <begin position="965"/>
        <end position="979"/>
    </location>
</feature>